<reference evidence="1 2" key="2">
    <citation type="journal article" date="2021" name="Genomics">
        <title>High-quality reference genome for Clonorchis sinensis.</title>
        <authorList>
            <person name="Young N.D."/>
            <person name="Stroehlein A.J."/>
            <person name="Kinkar L."/>
            <person name="Wang T."/>
            <person name="Sohn W.M."/>
            <person name="Chang B.C.H."/>
            <person name="Kaur P."/>
            <person name="Weisz D."/>
            <person name="Dudchenko O."/>
            <person name="Aiden E.L."/>
            <person name="Korhonen P.K."/>
            <person name="Gasser R.B."/>
        </authorList>
    </citation>
    <scope>NUCLEOTIDE SEQUENCE [LARGE SCALE GENOMIC DNA]</scope>
    <source>
        <strain evidence="1">Cs-k2</strain>
    </source>
</reference>
<dbReference type="AlphaFoldDB" id="A0A419PI60"/>
<proteinExistence type="predicted"/>
<dbReference type="EMBL" id="NIRI02000056">
    <property type="protein sequence ID" value="KAG5446466.1"/>
    <property type="molecule type" value="Genomic_DNA"/>
</dbReference>
<evidence type="ECO:0000313" key="2">
    <source>
        <dbReference type="Proteomes" id="UP000286415"/>
    </source>
</evidence>
<evidence type="ECO:0000313" key="1">
    <source>
        <dbReference type="EMBL" id="KAG5446466.1"/>
    </source>
</evidence>
<reference evidence="1 2" key="1">
    <citation type="journal article" date="2018" name="Biotechnol. Adv.">
        <title>Improved genomic resources and new bioinformatic workflow for the carcinogenic parasite Clonorchis sinensis: Biotechnological implications.</title>
        <authorList>
            <person name="Wang D."/>
            <person name="Korhonen P.K."/>
            <person name="Gasser R.B."/>
            <person name="Young N.D."/>
        </authorList>
    </citation>
    <scope>NUCLEOTIDE SEQUENCE [LARGE SCALE GENOMIC DNA]</scope>
    <source>
        <strain evidence="1">Cs-k2</strain>
    </source>
</reference>
<organism evidence="1 2">
    <name type="scientific">Clonorchis sinensis</name>
    <name type="common">Chinese liver fluke</name>
    <dbReference type="NCBI Taxonomy" id="79923"/>
    <lineage>
        <taxon>Eukaryota</taxon>
        <taxon>Metazoa</taxon>
        <taxon>Spiralia</taxon>
        <taxon>Lophotrochozoa</taxon>
        <taxon>Platyhelminthes</taxon>
        <taxon>Trematoda</taxon>
        <taxon>Digenea</taxon>
        <taxon>Opisthorchiida</taxon>
        <taxon>Opisthorchiata</taxon>
        <taxon>Opisthorchiidae</taxon>
        <taxon>Clonorchis</taxon>
    </lineage>
</organism>
<sequence length="195" mass="21757">MSILADPIQAILEHKRKQFVNVRRNSTRRRFTARSQALLRTRSLSRTGLAKSSGCFTVKLSPALIGRNSAPNSQSLPSICHTPVASDASSRHHTFQNIVVAYTLYTTYCTSVLDLVLGVNMRCATLVVVFDGNASLGVSNLFGCYPPHQDCDLPPQRSRSTQIPASLHRHRPIFADFLYHSEEIPLLKELRIRAQ</sequence>
<comment type="caution">
    <text evidence="1">The sequence shown here is derived from an EMBL/GenBank/DDBJ whole genome shotgun (WGS) entry which is preliminary data.</text>
</comment>
<gene>
    <name evidence="1" type="ORF">CSKR_105820</name>
</gene>
<name>A0A419PI60_CLOSI</name>
<protein>
    <submittedName>
        <fullName evidence="1">Uncharacterized protein</fullName>
    </submittedName>
</protein>
<dbReference type="InParanoid" id="A0A419PI60"/>
<accession>A0A419PI60</accession>
<dbReference type="Proteomes" id="UP000286415">
    <property type="component" value="Unassembled WGS sequence"/>
</dbReference>
<keyword evidence="2" id="KW-1185">Reference proteome</keyword>